<evidence type="ECO:0000313" key="1">
    <source>
        <dbReference type="EMBL" id="GAQ20816.1"/>
    </source>
</evidence>
<comment type="caution">
    <text evidence="1">The sequence shown here is derived from an EMBL/GenBank/DDBJ whole genome shotgun (WGS) entry which is preliminary data.</text>
</comment>
<keyword evidence="1" id="KW-0436">Ligase</keyword>
<gene>
    <name evidence="1" type="ORF">DEIGR_100843</name>
</gene>
<evidence type="ECO:0000313" key="2">
    <source>
        <dbReference type="Proteomes" id="UP000056209"/>
    </source>
</evidence>
<organism evidence="1 2">
    <name type="scientific">Deinococcus grandis</name>
    <dbReference type="NCBI Taxonomy" id="57498"/>
    <lineage>
        <taxon>Bacteria</taxon>
        <taxon>Thermotogati</taxon>
        <taxon>Deinococcota</taxon>
        <taxon>Deinococci</taxon>
        <taxon>Deinococcales</taxon>
        <taxon>Deinococcaceae</taxon>
        <taxon>Deinococcus</taxon>
    </lineage>
</organism>
<keyword evidence="2" id="KW-1185">Reference proteome</keyword>
<sequence length="72" mass="7856">MDTLTLTARGCSVTLFAPRDVPGGVEAFAFYATAPLTRVRTLITPDKRRFRAPAGLPSGFRLGRVFMPQEGE</sequence>
<accession>A0A100HHH1</accession>
<dbReference type="GO" id="GO:0016874">
    <property type="term" value="F:ligase activity"/>
    <property type="evidence" value="ECO:0007669"/>
    <property type="project" value="UniProtKB-KW"/>
</dbReference>
<dbReference type="RefSeq" id="WP_058975514.1">
    <property type="nucleotide sequence ID" value="NZ_BCMS01000001.1"/>
</dbReference>
<dbReference type="Proteomes" id="UP000056209">
    <property type="component" value="Unassembled WGS sequence"/>
</dbReference>
<name>A0A100HHH1_9DEIO</name>
<reference evidence="2" key="1">
    <citation type="submission" date="2015-11" db="EMBL/GenBank/DDBJ databases">
        <title>Draft Genome Sequence of the Radioresistant Bacterium Deinococcus grandis, Isolated from Freshwater Fish in Japan.</title>
        <authorList>
            <person name="Satoh K."/>
            <person name="Onodera T."/>
            <person name="Omoso K."/>
            <person name="Takeda-Yano K."/>
            <person name="Katayama T."/>
            <person name="Oono Y."/>
            <person name="Narumi I."/>
        </authorList>
    </citation>
    <scope>NUCLEOTIDE SEQUENCE [LARGE SCALE GENOMIC DNA]</scope>
    <source>
        <strain evidence="2">ATCC 43672</strain>
    </source>
</reference>
<protein>
    <submittedName>
        <fullName evidence="1">Long-chain fatty acid--CoA ligase</fullName>
    </submittedName>
</protein>
<dbReference type="EMBL" id="BCMS01000001">
    <property type="protein sequence ID" value="GAQ20816.1"/>
    <property type="molecule type" value="Genomic_DNA"/>
</dbReference>
<dbReference type="AlphaFoldDB" id="A0A100HHH1"/>
<proteinExistence type="predicted"/>